<protein>
    <submittedName>
        <fullName evidence="3">Uncharacterized protein LOC108683357</fullName>
    </submittedName>
</protein>
<dbReference type="Proteomes" id="UP000694843">
    <property type="component" value="Unplaced"/>
</dbReference>
<feature type="region of interest" description="Disordered" evidence="1">
    <location>
        <begin position="329"/>
        <end position="385"/>
    </location>
</feature>
<feature type="compositionally biased region" description="Basic and acidic residues" evidence="1">
    <location>
        <begin position="748"/>
        <end position="761"/>
    </location>
</feature>
<feature type="region of interest" description="Disordered" evidence="1">
    <location>
        <begin position="692"/>
        <end position="733"/>
    </location>
</feature>
<dbReference type="GeneID" id="108683357"/>
<dbReference type="AlphaFoldDB" id="A0A8B7PPM3"/>
<feature type="region of interest" description="Disordered" evidence="1">
    <location>
        <begin position="748"/>
        <end position="767"/>
    </location>
</feature>
<feature type="compositionally biased region" description="Basic and acidic residues" evidence="1">
    <location>
        <begin position="374"/>
        <end position="385"/>
    </location>
</feature>
<name>A0A8B7PPM3_HYAAZ</name>
<accession>A0A8B7PPM3</accession>
<keyword evidence="2" id="KW-1185">Reference proteome</keyword>
<reference evidence="3" key="1">
    <citation type="submission" date="2025-08" db="UniProtKB">
        <authorList>
            <consortium name="RefSeq"/>
        </authorList>
    </citation>
    <scope>IDENTIFICATION</scope>
    <source>
        <tissue evidence="3">Whole organism</tissue>
    </source>
</reference>
<evidence type="ECO:0000313" key="2">
    <source>
        <dbReference type="Proteomes" id="UP000694843"/>
    </source>
</evidence>
<feature type="compositionally biased region" description="Polar residues" evidence="1">
    <location>
        <begin position="701"/>
        <end position="731"/>
    </location>
</feature>
<evidence type="ECO:0000313" key="3">
    <source>
        <dbReference type="RefSeq" id="XP_018028159.1"/>
    </source>
</evidence>
<evidence type="ECO:0000256" key="1">
    <source>
        <dbReference type="SAM" id="MobiDB-lite"/>
    </source>
</evidence>
<proteinExistence type="predicted"/>
<organism evidence="2 3">
    <name type="scientific">Hyalella azteca</name>
    <name type="common">Amphipod</name>
    <dbReference type="NCBI Taxonomy" id="294128"/>
    <lineage>
        <taxon>Eukaryota</taxon>
        <taxon>Metazoa</taxon>
        <taxon>Ecdysozoa</taxon>
        <taxon>Arthropoda</taxon>
        <taxon>Crustacea</taxon>
        <taxon>Multicrustacea</taxon>
        <taxon>Malacostraca</taxon>
        <taxon>Eumalacostraca</taxon>
        <taxon>Peracarida</taxon>
        <taxon>Amphipoda</taxon>
        <taxon>Senticaudata</taxon>
        <taxon>Talitrida</taxon>
        <taxon>Talitroidea</taxon>
        <taxon>Hyalellidae</taxon>
        <taxon>Hyalella</taxon>
    </lineage>
</organism>
<gene>
    <name evidence="3" type="primary">LOC108683357</name>
</gene>
<dbReference type="RefSeq" id="XP_018028159.1">
    <property type="nucleotide sequence ID" value="XM_018172670.2"/>
</dbReference>
<sequence>MSIIQSNNESNEMAKNVSAYLLTNFASEFCWSSHTLKTIPEVFCHQSCKLPTQGSSKLFPLADYEGKSSASQFRETSELCVPGNNFGSQSAHAPSNTAMGIGSSALRSDVFYGGLRGEVETGWIINNALLDFAEEMHDDIFDVNGHLISNAVLADGSSFDDCGTTENTSTETPDGQARSSRNIITASNECVSPKENEGQTKLNVETTGEVVGAEPTAPQNTKIEQMNSNAFLPSFYGSIDKDSNKFKKMTELTTECLTSSLLVDNRSIGSDPIKLTLQKSFNPNECCQSTRKSKSAEILCHGNSIIAVKSDVNNIDTLETCESERVESCTSENNNRPGKALKPTNREITVENMPKSLSFEERRHSTPEPIPITEHSDGNGNTKEELELECKDDESKSKDFKLNVSYESHVNNPIYFMNKSIQTDLVRESEDDAFPSIVSSDSGVFVPICVGTEKDDLSFVLQRASAEGNSLSECESLQSELLSSLTESNELGTNSFSSPLSGKLFKEYQTAHATFSFDYRSQIHPAMSIGRCASEEGIFSPSDGDESNGCNESFDTSFTEHLVHKTFNSIYTKDETDFVTSDHEELKSKHFKDSETNIFTASNSRETKVKTAPKEQQKRTELMRISLEDLDIQARCTSDLPSADLKFADKMCELDELAGTQQLSEDLKNAIRRAILTEKEINEREARCVDNDQSEKKIEHSNQNFPRINGETNNSSKPTTLTDVKNGSLGRSPNKLDYVKQRKLVKPKEAADKVVKHDSSSRKSPVSFHNENRIAVVDKNHPIYNLRLRLETRNKRSAEETRTEESALLSEYLRIQHRISSLLSDVKKMSRETRNWKMEFTSLQTRTNSIYDERDDLLKLRDSLMKI</sequence>
<dbReference type="KEGG" id="hazt:108683357"/>